<feature type="compositionally biased region" description="Basic and acidic residues" evidence="1">
    <location>
        <begin position="177"/>
        <end position="192"/>
    </location>
</feature>
<evidence type="ECO:0000256" key="1">
    <source>
        <dbReference type="SAM" id="MobiDB-lite"/>
    </source>
</evidence>
<dbReference type="HOGENOM" id="CLU_1231970_0_0_1"/>
<evidence type="ECO:0000313" key="2">
    <source>
        <dbReference type="EMBL" id="ETI33893.1"/>
    </source>
</evidence>
<reference evidence="2 3" key="1">
    <citation type="submission" date="2013-11" db="EMBL/GenBank/DDBJ databases">
        <title>The Genome Sequence of Phytophthora parasitica P1569.</title>
        <authorList>
            <consortium name="The Broad Institute Genomics Platform"/>
            <person name="Russ C."/>
            <person name="Tyler B."/>
            <person name="Panabieres F."/>
            <person name="Shan W."/>
            <person name="Tripathy S."/>
            <person name="Grunwald N."/>
            <person name="Machado M."/>
            <person name="Johnson C.S."/>
            <person name="Arredondo F."/>
            <person name="Hong C."/>
            <person name="Coffey M."/>
            <person name="Young S.K."/>
            <person name="Zeng Q."/>
            <person name="Gargeya S."/>
            <person name="Fitzgerald M."/>
            <person name="Abouelleil A."/>
            <person name="Alvarado L."/>
            <person name="Chapman S.B."/>
            <person name="Gainer-Dewar J."/>
            <person name="Goldberg J."/>
            <person name="Griggs A."/>
            <person name="Gujja S."/>
            <person name="Hansen M."/>
            <person name="Howarth C."/>
            <person name="Imamovic A."/>
            <person name="Ireland A."/>
            <person name="Larimer J."/>
            <person name="McCowan C."/>
            <person name="Murphy C."/>
            <person name="Pearson M."/>
            <person name="Poon T.W."/>
            <person name="Priest M."/>
            <person name="Roberts A."/>
            <person name="Saif S."/>
            <person name="Shea T."/>
            <person name="Sykes S."/>
            <person name="Wortman J."/>
            <person name="Nusbaum C."/>
            <person name="Birren B."/>
        </authorList>
    </citation>
    <scope>NUCLEOTIDE SEQUENCE [LARGE SCALE GENOMIC DNA]</scope>
    <source>
        <strain evidence="2 3">P1569</strain>
    </source>
</reference>
<comment type="caution">
    <text evidence="2">The sequence shown here is derived from an EMBL/GenBank/DDBJ whole genome shotgun (WGS) entry which is preliminary data.</text>
</comment>
<organism evidence="2 3">
    <name type="scientific">Phytophthora nicotianae P1569</name>
    <dbReference type="NCBI Taxonomy" id="1317065"/>
    <lineage>
        <taxon>Eukaryota</taxon>
        <taxon>Sar</taxon>
        <taxon>Stramenopiles</taxon>
        <taxon>Oomycota</taxon>
        <taxon>Peronosporomycetes</taxon>
        <taxon>Peronosporales</taxon>
        <taxon>Peronosporaceae</taxon>
        <taxon>Phytophthora</taxon>
    </lineage>
</organism>
<feature type="compositionally biased region" description="Basic and acidic residues" evidence="1">
    <location>
        <begin position="156"/>
        <end position="169"/>
    </location>
</feature>
<accession>V9E5U0</accession>
<feature type="region of interest" description="Disordered" evidence="1">
    <location>
        <begin position="88"/>
        <end position="225"/>
    </location>
</feature>
<gene>
    <name evidence="2" type="ORF">F443_19492</name>
</gene>
<protein>
    <submittedName>
        <fullName evidence="2">Uncharacterized protein</fullName>
    </submittedName>
</protein>
<name>V9E5U0_PHYNI</name>
<evidence type="ECO:0000313" key="3">
    <source>
        <dbReference type="Proteomes" id="UP000018721"/>
    </source>
</evidence>
<proteinExistence type="predicted"/>
<keyword evidence="3" id="KW-1185">Reference proteome</keyword>
<dbReference type="Proteomes" id="UP000018721">
    <property type="component" value="Unassembled WGS sequence"/>
</dbReference>
<dbReference type="AlphaFoldDB" id="V9E5U0"/>
<dbReference type="EMBL" id="ANIZ01003370">
    <property type="protein sequence ID" value="ETI33893.1"/>
    <property type="molecule type" value="Genomic_DNA"/>
</dbReference>
<sequence length="225" mass="24575">MPLYVFVSANRSTSLRLSYLLVRELQCRRPRNVRLSVARALLRCQPGSLVDHLRRRHRPIAISPTYSPYSLVVPVASGDVQADVAESQNAVDQQEPAANDTDEPVSTVRTVNVSDRESEDPVASDIDSNVAGCGGIVTATRTEAEASRPLTHGAKRRAEEARRRMEKDVALPAKETQASEKRVSSSVDRKPGDTTAGLVGAPRETPKVDRSTDMGTTDENQLEDE</sequence>